<dbReference type="InterPro" id="IPR024160">
    <property type="entry name" value="BIN3_SAM-bd_dom"/>
</dbReference>
<dbReference type="InParanoid" id="A0A316YHN2"/>
<dbReference type="STRING" id="215250.A0A316YHN2"/>
<dbReference type="AlphaFoldDB" id="A0A316YHN2"/>
<evidence type="ECO:0000259" key="8">
    <source>
        <dbReference type="PROSITE" id="PS51515"/>
    </source>
</evidence>
<dbReference type="CDD" id="cd02440">
    <property type="entry name" value="AdoMet_MTases"/>
    <property type="match status" value="1"/>
</dbReference>
<gene>
    <name evidence="9" type="ORF">FA10DRAFT_155297</name>
</gene>
<dbReference type="PANTHER" id="PTHR12315">
    <property type="entry name" value="BICOID-INTERACTING PROTEIN RELATED"/>
    <property type="match status" value="1"/>
</dbReference>
<evidence type="ECO:0000256" key="4">
    <source>
        <dbReference type="ARBA" id="ARBA00022691"/>
    </source>
</evidence>
<organism evidence="9 10">
    <name type="scientific">Acaromyces ingoldii</name>
    <dbReference type="NCBI Taxonomy" id="215250"/>
    <lineage>
        <taxon>Eukaryota</taxon>
        <taxon>Fungi</taxon>
        <taxon>Dikarya</taxon>
        <taxon>Basidiomycota</taxon>
        <taxon>Ustilaginomycotina</taxon>
        <taxon>Exobasidiomycetes</taxon>
        <taxon>Exobasidiales</taxon>
        <taxon>Cryptobasidiaceae</taxon>
        <taxon>Acaromyces</taxon>
    </lineage>
</organism>
<comment type="similarity">
    <text evidence="1 6">Belongs to the methyltransferase superfamily.</text>
</comment>
<dbReference type="EMBL" id="KZ819638">
    <property type="protein sequence ID" value="PWN88128.1"/>
    <property type="molecule type" value="Genomic_DNA"/>
</dbReference>
<dbReference type="RefSeq" id="XP_025375326.1">
    <property type="nucleotide sequence ID" value="XM_025518122.1"/>
</dbReference>
<sequence length="391" mass="43998">MNGHGHRDHVPSSHSSREREVREGKRRSHGNFADYYSRRRDAAEDRRVGAIAAFLEARLERGKASRMLDVGCNSGEVTLGLSRALSPAKRPNYVLGVDVDEVLVRNARAKATKLTEHGSGGGDGVVDEEETNPYLAHRAAIVATEQPRKRLTIDTPPPVVPSRAEDALEEQETEFRFCNVDWVYNDRAADQLSSQRASNIGIRKASPDNGSSSKAFPVYHITQVAQSDTAKYDVILALSLTKWIHMHTHDVGLRRFFARLTACLTPGGFLLLEPQPWKSYEQARREVSTEVRVNGRTLQLRPEDFDWLLCCELGLLGPHVLARQGQAGFSRDLLAYRKPSSDDEWEVDQARVKERIETLLRLPRFDTETRQNPDVDMAWVAREPKPTKKAA</sequence>
<evidence type="ECO:0000313" key="9">
    <source>
        <dbReference type="EMBL" id="PWN88128.1"/>
    </source>
</evidence>
<dbReference type="GO" id="GO:0032259">
    <property type="term" value="P:methylation"/>
    <property type="evidence" value="ECO:0007669"/>
    <property type="project" value="UniProtKB-KW"/>
</dbReference>
<dbReference type="Proteomes" id="UP000245768">
    <property type="component" value="Unassembled WGS sequence"/>
</dbReference>
<evidence type="ECO:0000256" key="5">
    <source>
        <dbReference type="PROSITE-ProRule" id="PRU00848"/>
    </source>
</evidence>
<evidence type="ECO:0000313" key="10">
    <source>
        <dbReference type="Proteomes" id="UP000245768"/>
    </source>
</evidence>
<feature type="compositionally biased region" description="Basic and acidic residues" evidence="7">
    <location>
        <begin position="8"/>
        <end position="23"/>
    </location>
</feature>
<evidence type="ECO:0000256" key="6">
    <source>
        <dbReference type="RuleBase" id="RU367087"/>
    </source>
</evidence>
<name>A0A316YHN2_9BASI</name>
<protein>
    <recommendedName>
        <fullName evidence="6">RNA methyltransferase</fullName>
        <ecNumber evidence="6">2.1.1.-</ecNumber>
    </recommendedName>
</protein>
<dbReference type="InterPro" id="IPR039772">
    <property type="entry name" value="Bin3-like"/>
</dbReference>
<accession>A0A316YHN2</accession>
<keyword evidence="2 6" id="KW-0489">Methyltransferase</keyword>
<dbReference type="GO" id="GO:0008171">
    <property type="term" value="F:O-methyltransferase activity"/>
    <property type="evidence" value="ECO:0007669"/>
    <property type="project" value="UniProtKB-UniRule"/>
</dbReference>
<dbReference type="Pfam" id="PF06859">
    <property type="entry name" value="Bin3"/>
    <property type="match status" value="1"/>
</dbReference>
<dbReference type="Gene3D" id="3.40.50.150">
    <property type="entry name" value="Vaccinia Virus protein VP39"/>
    <property type="match status" value="1"/>
</dbReference>
<keyword evidence="10" id="KW-1185">Reference proteome</keyword>
<keyword evidence="4 5" id="KW-0949">S-adenosyl-L-methionine</keyword>
<dbReference type="GO" id="GO:0008173">
    <property type="term" value="F:RNA methyltransferase activity"/>
    <property type="evidence" value="ECO:0007669"/>
    <property type="project" value="UniProtKB-UniRule"/>
</dbReference>
<feature type="domain" description="Bin3-type SAM" evidence="8">
    <location>
        <begin position="45"/>
        <end position="341"/>
    </location>
</feature>
<proteinExistence type="inferred from homology"/>
<keyword evidence="3 6" id="KW-0808">Transferase</keyword>
<dbReference type="GO" id="GO:0040031">
    <property type="term" value="P:snRNA modification"/>
    <property type="evidence" value="ECO:0007669"/>
    <property type="project" value="TreeGrafter"/>
</dbReference>
<evidence type="ECO:0000256" key="1">
    <source>
        <dbReference type="ARBA" id="ARBA00008361"/>
    </source>
</evidence>
<dbReference type="InterPro" id="IPR010675">
    <property type="entry name" value="Bin3_C"/>
</dbReference>
<dbReference type="SUPFAM" id="SSF53335">
    <property type="entry name" value="S-adenosyl-L-methionine-dependent methyltransferases"/>
    <property type="match status" value="1"/>
</dbReference>
<evidence type="ECO:0000256" key="2">
    <source>
        <dbReference type="ARBA" id="ARBA00022603"/>
    </source>
</evidence>
<dbReference type="PROSITE" id="PS51515">
    <property type="entry name" value="BIN3_SAM"/>
    <property type="match status" value="1"/>
</dbReference>
<dbReference type="GeneID" id="37040038"/>
<dbReference type="OrthoDB" id="540004at2759"/>
<dbReference type="EC" id="2.1.1.-" evidence="6"/>
<evidence type="ECO:0000256" key="7">
    <source>
        <dbReference type="SAM" id="MobiDB-lite"/>
    </source>
</evidence>
<dbReference type="InterPro" id="IPR029063">
    <property type="entry name" value="SAM-dependent_MTases_sf"/>
</dbReference>
<dbReference type="PANTHER" id="PTHR12315:SF0">
    <property type="entry name" value="7SK SNRNA METHYLPHOSPHATE CAPPING ENZYME"/>
    <property type="match status" value="1"/>
</dbReference>
<feature type="region of interest" description="Disordered" evidence="7">
    <location>
        <begin position="1"/>
        <end position="29"/>
    </location>
</feature>
<dbReference type="FunCoup" id="A0A316YHN2">
    <property type="interactions" value="17"/>
</dbReference>
<reference evidence="9 10" key="1">
    <citation type="journal article" date="2018" name="Mol. Biol. Evol.">
        <title>Broad Genomic Sampling Reveals a Smut Pathogenic Ancestry of the Fungal Clade Ustilaginomycotina.</title>
        <authorList>
            <person name="Kijpornyongpan T."/>
            <person name="Mondo S.J."/>
            <person name="Barry K."/>
            <person name="Sandor L."/>
            <person name="Lee J."/>
            <person name="Lipzen A."/>
            <person name="Pangilinan J."/>
            <person name="LaButti K."/>
            <person name="Hainaut M."/>
            <person name="Henrissat B."/>
            <person name="Grigoriev I.V."/>
            <person name="Spatafora J.W."/>
            <person name="Aime M.C."/>
        </authorList>
    </citation>
    <scope>NUCLEOTIDE SEQUENCE [LARGE SCALE GENOMIC DNA]</scope>
    <source>
        <strain evidence="9 10">MCA 4198</strain>
    </source>
</reference>
<dbReference type="GO" id="GO:0017069">
    <property type="term" value="F:snRNA binding"/>
    <property type="evidence" value="ECO:0007669"/>
    <property type="project" value="TreeGrafter"/>
</dbReference>
<evidence type="ECO:0000256" key="3">
    <source>
        <dbReference type="ARBA" id="ARBA00022679"/>
    </source>
</evidence>